<keyword evidence="2" id="KW-1185">Reference proteome</keyword>
<dbReference type="AlphaFoldDB" id="A0A1C3ZXH9"/>
<dbReference type="OrthoDB" id="1495262at2"/>
<gene>
    <name evidence="1" type="ORF">GA0116948_101598</name>
</gene>
<dbReference type="EMBL" id="FMAR01000001">
    <property type="protein sequence ID" value="SCB87114.1"/>
    <property type="molecule type" value="Genomic_DNA"/>
</dbReference>
<reference evidence="1 2" key="1">
    <citation type="submission" date="2016-08" db="EMBL/GenBank/DDBJ databases">
        <authorList>
            <person name="Seilhamer J.J."/>
        </authorList>
    </citation>
    <scope>NUCLEOTIDE SEQUENCE [LARGE SCALE GENOMIC DNA]</scope>
    <source>
        <strain evidence="1 2">A37T2</strain>
    </source>
</reference>
<dbReference type="RefSeq" id="WP_089708804.1">
    <property type="nucleotide sequence ID" value="NZ_FMAR01000001.1"/>
</dbReference>
<dbReference type="STRING" id="1335309.GA0116948_101598"/>
<proteinExistence type="predicted"/>
<name>A0A1C3ZXH9_9BACT</name>
<organism evidence="1 2">
    <name type="scientific">Chitinophaga costaii</name>
    <dbReference type="NCBI Taxonomy" id="1335309"/>
    <lineage>
        <taxon>Bacteria</taxon>
        <taxon>Pseudomonadati</taxon>
        <taxon>Bacteroidota</taxon>
        <taxon>Chitinophagia</taxon>
        <taxon>Chitinophagales</taxon>
        <taxon>Chitinophagaceae</taxon>
        <taxon>Chitinophaga</taxon>
    </lineage>
</organism>
<dbReference type="Proteomes" id="UP000242818">
    <property type="component" value="Unassembled WGS sequence"/>
</dbReference>
<protein>
    <submittedName>
        <fullName evidence="1">Uncharacterized protein</fullName>
    </submittedName>
</protein>
<sequence length="196" mass="22073">MERDNIEILDEALRILALERAGNTEHADQEMSLILSNDSLLDMPPAKEEMLFVALNGIVTTPSLGQVIQEKLQQLNMTSAELSDIVKLPVQTVDKLVSDDLYTNNVPIVLFKNLLNYLNIKFAAAEKCIHKTFELLQSKVFNHDVNIALAPAFRSSLYTPKSIAVPSQRATDGKELFENSEAMEKYLNRLRELLND</sequence>
<evidence type="ECO:0000313" key="2">
    <source>
        <dbReference type="Proteomes" id="UP000242818"/>
    </source>
</evidence>
<accession>A0A1C3ZXH9</accession>
<evidence type="ECO:0000313" key="1">
    <source>
        <dbReference type="EMBL" id="SCB87114.1"/>
    </source>
</evidence>